<dbReference type="InterPro" id="IPR015910">
    <property type="entry name" value="I/U_nuclsd_hydro_CS"/>
</dbReference>
<dbReference type="PROSITE" id="PS01247">
    <property type="entry name" value="IUNH"/>
    <property type="match status" value="1"/>
</dbReference>
<protein>
    <submittedName>
        <fullName evidence="5">Nucleoside hydrolase</fullName>
    </submittedName>
</protein>
<dbReference type="Gene3D" id="3.90.245.10">
    <property type="entry name" value="Ribonucleoside hydrolase-like"/>
    <property type="match status" value="1"/>
</dbReference>
<dbReference type="STRING" id="1314781.A0A165FDJ2"/>
<comment type="similarity">
    <text evidence="1">Belongs to the IUNH family.</text>
</comment>
<accession>A0A165FDJ2</accession>
<evidence type="ECO:0000313" key="5">
    <source>
        <dbReference type="EMBL" id="KZV88817.1"/>
    </source>
</evidence>
<dbReference type="InterPro" id="IPR036452">
    <property type="entry name" value="Ribo_hydro-like"/>
</dbReference>
<dbReference type="GO" id="GO:0005829">
    <property type="term" value="C:cytosol"/>
    <property type="evidence" value="ECO:0007669"/>
    <property type="project" value="TreeGrafter"/>
</dbReference>
<evidence type="ECO:0000256" key="1">
    <source>
        <dbReference type="ARBA" id="ARBA00009176"/>
    </source>
</evidence>
<dbReference type="InParanoid" id="A0A165FDJ2"/>
<feature type="domain" description="Inosine/uridine-preferring nucleoside hydrolase" evidence="4">
    <location>
        <begin position="5"/>
        <end position="325"/>
    </location>
</feature>
<evidence type="ECO:0000256" key="3">
    <source>
        <dbReference type="ARBA" id="ARBA00023295"/>
    </source>
</evidence>
<organism evidence="5 6">
    <name type="scientific">Exidia glandulosa HHB12029</name>
    <dbReference type="NCBI Taxonomy" id="1314781"/>
    <lineage>
        <taxon>Eukaryota</taxon>
        <taxon>Fungi</taxon>
        <taxon>Dikarya</taxon>
        <taxon>Basidiomycota</taxon>
        <taxon>Agaricomycotina</taxon>
        <taxon>Agaricomycetes</taxon>
        <taxon>Auriculariales</taxon>
        <taxon>Exidiaceae</taxon>
        <taxon>Exidia</taxon>
    </lineage>
</organism>
<dbReference type="GO" id="GO:0006152">
    <property type="term" value="P:purine nucleoside catabolic process"/>
    <property type="evidence" value="ECO:0007669"/>
    <property type="project" value="TreeGrafter"/>
</dbReference>
<evidence type="ECO:0000256" key="2">
    <source>
        <dbReference type="ARBA" id="ARBA00022801"/>
    </source>
</evidence>
<dbReference type="InterPro" id="IPR023186">
    <property type="entry name" value="IUNH"/>
</dbReference>
<proteinExistence type="inferred from homology"/>
<dbReference type="InterPro" id="IPR001910">
    <property type="entry name" value="Inosine/uridine_hydrolase_dom"/>
</dbReference>
<keyword evidence="2 5" id="KW-0378">Hydrolase</keyword>
<dbReference type="Pfam" id="PF01156">
    <property type="entry name" value="IU_nuc_hydro"/>
    <property type="match status" value="1"/>
</dbReference>
<dbReference type="OrthoDB" id="5783963at2759"/>
<dbReference type="GO" id="GO:0045437">
    <property type="term" value="F:uridine nucleosidase activity"/>
    <property type="evidence" value="ECO:0007669"/>
    <property type="project" value="UniProtKB-ARBA"/>
</dbReference>
<dbReference type="Proteomes" id="UP000077266">
    <property type="component" value="Unassembled WGS sequence"/>
</dbReference>
<dbReference type="GO" id="GO:0008477">
    <property type="term" value="F:purine nucleosidase activity"/>
    <property type="evidence" value="ECO:0007669"/>
    <property type="project" value="TreeGrafter"/>
</dbReference>
<name>A0A165FDJ2_EXIGL</name>
<dbReference type="AlphaFoldDB" id="A0A165FDJ2"/>
<gene>
    <name evidence="5" type="ORF">EXIGLDRAFT_772331</name>
</gene>
<dbReference type="PANTHER" id="PTHR12304:SF56">
    <property type="entry name" value="HYDROLASE, PUTATIVE (AFU_ORTHOLOGUE AFUA_1G11790)-RELATED"/>
    <property type="match status" value="1"/>
</dbReference>
<keyword evidence="6" id="KW-1185">Reference proteome</keyword>
<evidence type="ECO:0000259" key="4">
    <source>
        <dbReference type="Pfam" id="PF01156"/>
    </source>
</evidence>
<reference evidence="5 6" key="1">
    <citation type="journal article" date="2016" name="Mol. Biol. Evol.">
        <title>Comparative Genomics of Early-Diverging Mushroom-Forming Fungi Provides Insights into the Origins of Lignocellulose Decay Capabilities.</title>
        <authorList>
            <person name="Nagy L.G."/>
            <person name="Riley R."/>
            <person name="Tritt A."/>
            <person name="Adam C."/>
            <person name="Daum C."/>
            <person name="Floudas D."/>
            <person name="Sun H."/>
            <person name="Yadav J.S."/>
            <person name="Pangilinan J."/>
            <person name="Larsson K.H."/>
            <person name="Matsuura K."/>
            <person name="Barry K."/>
            <person name="Labutti K."/>
            <person name="Kuo R."/>
            <person name="Ohm R.A."/>
            <person name="Bhattacharya S.S."/>
            <person name="Shirouzu T."/>
            <person name="Yoshinaga Y."/>
            <person name="Martin F.M."/>
            <person name="Grigoriev I.V."/>
            <person name="Hibbett D.S."/>
        </authorList>
    </citation>
    <scope>NUCLEOTIDE SEQUENCE [LARGE SCALE GENOMIC DNA]</scope>
    <source>
        <strain evidence="5 6">HHB12029</strain>
    </source>
</reference>
<dbReference type="EMBL" id="KV426089">
    <property type="protein sequence ID" value="KZV88817.1"/>
    <property type="molecule type" value="Genomic_DNA"/>
</dbReference>
<dbReference type="PANTHER" id="PTHR12304">
    <property type="entry name" value="INOSINE-URIDINE PREFERRING NUCLEOSIDE HYDROLASE"/>
    <property type="match status" value="1"/>
</dbReference>
<dbReference type="SUPFAM" id="SSF53590">
    <property type="entry name" value="Nucleoside hydrolase"/>
    <property type="match status" value="1"/>
</dbReference>
<keyword evidence="3" id="KW-0326">Glycosidase</keyword>
<sequence>MAHKVILDTDPGTDDVIALLLLLASPEVQLEAITVTFGMCRNTDVDHAYNNVLKTYEVVRQHCDAHPEDAHRFDHLNARPQTILSKGAAGPIAGEQALAEYFHGKDGLSNIMETHPEFSFPQPFEHPWLKETDVAAHDVILDVLRREPAKSVTLLAVGPLTNVAKVYAKDPETLARVRRIVIMGGTFDAPGNTTAVAEFNIYADPFAAHQLFSGSSTLPLLVVPLDITSQHTVSFSALILDDPKTLLQTFVSAILARPRRVLAALGYSGDVFEMHDPLAAYMVTMHAAQESDVLLPGFRTTWRDFVIERAGEHTRGMFVVDKRASIEDAGVSRARDGIVAERPTGDVNPGILRVEVLDQSSGVKKFEQHLLRRIVWWSPSL</sequence>
<evidence type="ECO:0000313" key="6">
    <source>
        <dbReference type="Proteomes" id="UP000077266"/>
    </source>
</evidence>